<sequence length="286" mass="32198">MKVKLILLPTDFSPNANTAIKYAMDLFEKVECVFYILNAFEVGGSNLSSTMGKAKDTRLYRAVKDESERNIETAIEAQISENKNQLHSFEGLSIGDSLVNAIGRTSIDKDIDYIVMGTKGSSAIKEVFMGSNTVNIIQKIDFCPIIAVPGDYNFRLPNEIAFATNYEHIYSKVELIPLIKMAKLWDASIHIVHIDTGKEMLPHQKTAKNLLAERFSKLEHHFEEVVGQSTISGAINAYTQEQNNIGMLAMINYWHSFFEKLIKENVIKRVAFSTEVPFLILPLIES</sequence>
<evidence type="ECO:0000313" key="3">
    <source>
        <dbReference type="EMBL" id="RTE52415.1"/>
    </source>
</evidence>
<dbReference type="Proteomes" id="UP000267585">
    <property type="component" value="Unassembled WGS sequence"/>
</dbReference>
<dbReference type="PANTHER" id="PTHR46268:SF6">
    <property type="entry name" value="UNIVERSAL STRESS PROTEIN UP12"/>
    <property type="match status" value="1"/>
</dbReference>
<dbReference type="InterPro" id="IPR006015">
    <property type="entry name" value="Universal_stress_UspA"/>
</dbReference>
<feature type="domain" description="UspA" evidence="2">
    <location>
        <begin position="4"/>
        <end position="148"/>
    </location>
</feature>
<dbReference type="EMBL" id="RQPJ01000021">
    <property type="protein sequence ID" value="RTE52415.1"/>
    <property type="molecule type" value="Genomic_DNA"/>
</dbReference>
<dbReference type="OrthoDB" id="9788959at2"/>
<dbReference type="PRINTS" id="PR01438">
    <property type="entry name" value="UNVRSLSTRESS"/>
</dbReference>
<organism evidence="3 4">
    <name type="scientific">Arenibacter aquaticus</name>
    <dbReference type="NCBI Taxonomy" id="2489054"/>
    <lineage>
        <taxon>Bacteria</taxon>
        <taxon>Pseudomonadati</taxon>
        <taxon>Bacteroidota</taxon>
        <taxon>Flavobacteriia</taxon>
        <taxon>Flavobacteriales</taxon>
        <taxon>Flavobacteriaceae</taxon>
        <taxon>Arenibacter</taxon>
    </lineage>
</organism>
<dbReference type="Pfam" id="PF00582">
    <property type="entry name" value="Usp"/>
    <property type="match status" value="1"/>
</dbReference>
<protein>
    <submittedName>
        <fullName evidence="3">Universal stress protein</fullName>
    </submittedName>
</protein>
<dbReference type="Gene3D" id="3.40.50.12370">
    <property type="match status" value="1"/>
</dbReference>
<name>A0A3S0CLE1_9FLAO</name>
<dbReference type="RefSeq" id="WP_126164101.1">
    <property type="nucleotide sequence ID" value="NZ_RQPJ01000021.1"/>
</dbReference>
<dbReference type="CDD" id="cd00293">
    <property type="entry name" value="USP-like"/>
    <property type="match status" value="1"/>
</dbReference>
<comment type="similarity">
    <text evidence="1">Belongs to the universal stress protein A family.</text>
</comment>
<dbReference type="InterPro" id="IPR006016">
    <property type="entry name" value="UspA"/>
</dbReference>
<dbReference type="PANTHER" id="PTHR46268">
    <property type="entry name" value="STRESS RESPONSE PROTEIN NHAX"/>
    <property type="match status" value="1"/>
</dbReference>
<keyword evidence="4" id="KW-1185">Reference proteome</keyword>
<evidence type="ECO:0000256" key="1">
    <source>
        <dbReference type="ARBA" id="ARBA00008791"/>
    </source>
</evidence>
<comment type="caution">
    <text evidence="3">The sequence shown here is derived from an EMBL/GenBank/DDBJ whole genome shotgun (WGS) entry which is preliminary data.</text>
</comment>
<accession>A0A3S0CLE1</accession>
<dbReference type="AlphaFoldDB" id="A0A3S0CLE1"/>
<evidence type="ECO:0000313" key="4">
    <source>
        <dbReference type="Proteomes" id="UP000267585"/>
    </source>
</evidence>
<reference evidence="3 4" key="1">
    <citation type="submission" date="2018-11" db="EMBL/GenBank/DDBJ databases">
        <title>Arenibacter aquaticus sp.nov., a marine bacterium isolated from surface seawater in the South China Sea.</title>
        <authorList>
            <person name="Guo J."/>
            <person name="Sun J."/>
        </authorList>
    </citation>
    <scope>NUCLEOTIDE SEQUENCE [LARGE SCALE GENOMIC DNA]</scope>
    <source>
        <strain evidence="3 4">GUO666</strain>
    </source>
</reference>
<gene>
    <name evidence="3" type="ORF">EHW67_19760</name>
</gene>
<dbReference type="SUPFAM" id="SSF52402">
    <property type="entry name" value="Adenine nucleotide alpha hydrolases-like"/>
    <property type="match status" value="2"/>
</dbReference>
<proteinExistence type="inferred from homology"/>
<evidence type="ECO:0000259" key="2">
    <source>
        <dbReference type="Pfam" id="PF00582"/>
    </source>
</evidence>